<dbReference type="OrthoDB" id="9810303at2"/>
<keyword evidence="3" id="KW-0808">Transferase</keyword>
<dbReference type="PANTHER" id="PTHR22916">
    <property type="entry name" value="GLYCOSYLTRANSFERASE"/>
    <property type="match status" value="1"/>
</dbReference>
<accession>F9D6A9</accession>
<sequence length="298" mass="34306">MMLSILTPTYNRSTCLPQIFKTLCQQTVAVFEWIIIDDGSDDDTEAIVAAWTKASAVSFPIRYRKKKNGGKHTAVNLGVQMAHGELVLILDSDDELPANAMEKITRRWLESGVPATDATCGGLAFCMAHRNGHRITTIGRGQTQQPIKADEIALRYQYGVRGDICEVFRTDVLREFPFPEQPGERFCPEQLVWFRIAQKYKLYFYEEVVYCRDYLESGLTANIVRIRMHSPVASCMTYAEMLGYTLPFAQKVKAAVNYFRFRHCMQIRNEHNSMVPRISWPWLVFWPIGLAMHYRDKL</sequence>
<dbReference type="KEGG" id="pdt:Prede_2202"/>
<feature type="domain" description="Glycosyltransferase 2-like" evidence="1">
    <location>
        <begin position="4"/>
        <end position="113"/>
    </location>
</feature>
<dbReference type="Proteomes" id="UP000010862">
    <property type="component" value="Chromosome 2"/>
</dbReference>
<dbReference type="RefSeq" id="WP_005847374.1">
    <property type="nucleotide sequence ID" value="NC_019968.1"/>
</dbReference>
<dbReference type="InterPro" id="IPR001173">
    <property type="entry name" value="Glyco_trans_2-like"/>
</dbReference>
<evidence type="ECO:0000259" key="1">
    <source>
        <dbReference type="Pfam" id="PF00535"/>
    </source>
</evidence>
<gene>
    <name evidence="3" type="primary">cpsO</name>
    <name evidence="2" type="ordered locus">Prede_2202</name>
    <name evidence="3" type="ORF">HMPREF9136_2387</name>
</gene>
<name>F9D6A9_PREDD</name>
<evidence type="ECO:0000313" key="4">
    <source>
        <dbReference type="Proteomes" id="UP000007820"/>
    </source>
</evidence>
<evidence type="ECO:0000313" key="5">
    <source>
        <dbReference type="Proteomes" id="UP000010862"/>
    </source>
</evidence>
<reference evidence="2" key="2">
    <citation type="submission" date="2012-02" db="EMBL/GenBank/DDBJ databases">
        <title>Complete sequence of chromosome 2 of Prevotella dentalis DSM 3688.</title>
        <authorList>
            <consortium name="US DOE Joint Genome Institute (JGI-PGF)"/>
            <person name="Lucas S."/>
            <person name="Copeland A."/>
            <person name="Lapidus A."/>
            <person name="Glavina del Rio T."/>
            <person name="Dalin E."/>
            <person name="Tice H."/>
            <person name="Bruce D."/>
            <person name="Goodwin L."/>
            <person name="Pitluck S."/>
            <person name="Peters L."/>
            <person name="Mikhailova N."/>
            <person name="Chertkov O."/>
            <person name="Kyrpides N."/>
            <person name="Mavromatis K."/>
            <person name="Ivanova N."/>
            <person name="Brettin T."/>
            <person name="Detter J.C."/>
            <person name="Han C."/>
            <person name="Larimer F."/>
            <person name="Land M."/>
            <person name="Hauser L."/>
            <person name="Markowitz V."/>
            <person name="Cheng J.-F."/>
            <person name="Hugenholtz P."/>
            <person name="Woyke T."/>
            <person name="Wu D."/>
            <person name="Gronow S."/>
            <person name="Wellnitz S."/>
            <person name="Brambilla E."/>
            <person name="Klenk H.-P."/>
            <person name="Eisen J.A."/>
        </authorList>
    </citation>
    <scope>NUCLEOTIDE SEQUENCE [LARGE SCALE GENOMIC DNA]</scope>
    <source>
        <strain evidence="2">DSM 3688</strain>
    </source>
</reference>
<dbReference type="CDD" id="cd00761">
    <property type="entry name" value="Glyco_tranf_GTA_type"/>
    <property type="match status" value="1"/>
</dbReference>
<dbReference type="Proteomes" id="UP000007820">
    <property type="component" value="Unassembled WGS sequence"/>
</dbReference>
<protein>
    <submittedName>
        <fullName evidence="2 3">Glycosyl transferase</fullName>
    </submittedName>
</protein>
<dbReference type="HOGENOM" id="CLU_074336_0_0_10"/>
<dbReference type="Gene3D" id="3.90.550.10">
    <property type="entry name" value="Spore Coat Polysaccharide Biosynthesis Protein SpsA, Chain A"/>
    <property type="match status" value="1"/>
</dbReference>
<dbReference type="PATRIC" id="fig|908937.9.peg.2336"/>
<organism evidence="3 4">
    <name type="scientific">Prevotella dentalis (strain ATCC 49559 / DSM 3688 / JCM 13448 / NCTC 12043 / ES 2772)</name>
    <name type="common">Mitsuokella dentalis</name>
    <dbReference type="NCBI Taxonomy" id="908937"/>
    <lineage>
        <taxon>Bacteria</taxon>
        <taxon>Pseudomonadati</taxon>
        <taxon>Bacteroidota</taxon>
        <taxon>Bacteroidia</taxon>
        <taxon>Bacteroidales</taxon>
        <taxon>Prevotellaceae</taxon>
        <taxon>Prevotella</taxon>
    </lineage>
</organism>
<dbReference type="GO" id="GO:0016758">
    <property type="term" value="F:hexosyltransferase activity"/>
    <property type="evidence" value="ECO:0007669"/>
    <property type="project" value="UniProtKB-ARBA"/>
</dbReference>
<reference evidence="3 4" key="1">
    <citation type="submission" date="2011-04" db="EMBL/GenBank/DDBJ databases">
        <authorList>
            <person name="Muzny D."/>
            <person name="Qin X."/>
            <person name="Deng J."/>
            <person name="Jiang H."/>
            <person name="Liu Y."/>
            <person name="Qu J."/>
            <person name="Song X.-Z."/>
            <person name="Zhang L."/>
            <person name="Thornton R."/>
            <person name="Coyle M."/>
            <person name="Francisco L."/>
            <person name="Jackson L."/>
            <person name="Javaid M."/>
            <person name="Korchina V."/>
            <person name="Kovar C."/>
            <person name="Mata R."/>
            <person name="Mathew T."/>
            <person name="Ngo R."/>
            <person name="Nguyen L."/>
            <person name="Nguyen N."/>
            <person name="Okwuonu G."/>
            <person name="Ongeri F."/>
            <person name="Pham C."/>
            <person name="Simmons D."/>
            <person name="Wilczek-Boney K."/>
            <person name="Hale W."/>
            <person name="Jakkamsetti A."/>
            <person name="Pham P."/>
            <person name="Ruth R."/>
            <person name="San Lucas F."/>
            <person name="Warren J."/>
            <person name="Zhang J."/>
            <person name="Zhao Z."/>
            <person name="Zhou C."/>
            <person name="Zhu D."/>
            <person name="Lee S."/>
            <person name="Bess C."/>
            <person name="Blankenburg K."/>
            <person name="Forbes L."/>
            <person name="Fu Q."/>
            <person name="Gubbala S."/>
            <person name="Hirani K."/>
            <person name="Jayaseelan J.C."/>
            <person name="Lara F."/>
            <person name="Munidasa M."/>
            <person name="Palculict T."/>
            <person name="Patil S."/>
            <person name="Pu L.-L."/>
            <person name="Saada N."/>
            <person name="Tang L."/>
            <person name="Weissenberger G."/>
            <person name="Zhu Y."/>
            <person name="Hemphill L."/>
            <person name="Shang Y."/>
            <person name="Youmans B."/>
            <person name="Ayvaz T."/>
            <person name="Ross M."/>
            <person name="Santibanez J."/>
            <person name="Aqrawi P."/>
            <person name="Gross S."/>
            <person name="Joshi V."/>
            <person name="Fowler G."/>
            <person name="Nazareth L."/>
            <person name="Reid J."/>
            <person name="Worley K."/>
            <person name="Petrosino J."/>
            <person name="Highlander S."/>
            <person name="Gibbs R."/>
        </authorList>
    </citation>
    <scope>NUCLEOTIDE SEQUENCE [LARGE SCALE GENOMIC DNA]</scope>
    <source>
        <strain evidence="3 4">DSM 3688</strain>
    </source>
</reference>
<dbReference type="STRING" id="908937.Prede_2202"/>
<dbReference type="InterPro" id="IPR029044">
    <property type="entry name" value="Nucleotide-diphossugar_trans"/>
</dbReference>
<dbReference type="EMBL" id="CP003369">
    <property type="protein sequence ID" value="AGB29475.1"/>
    <property type="molecule type" value="Genomic_DNA"/>
</dbReference>
<dbReference type="PANTHER" id="PTHR22916:SF3">
    <property type="entry name" value="UDP-GLCNAC:BETAGAL BETA-1,3-N-ACETYLGLUCOSAMINYLTRANSFERASE-LIKE PROTEIN 1"/>
    <property type="match status" value="1"/>
</dbReference>
<dbReference type="SUPFAM" id="SSF53448">
    <property type="entry name" value="Nucleotide-diphospho-sugar transferases"/>
    <property type="match status" value="1"/>
</dbReference>
<dbReference type="AlphaFoldDB" id="F9D6A9"/>
<keyword evidence="5" id="KW-1185">Reference proteome</keyword>
<evidence type="ECO:0000313" key="3">
    <source>
        <dbReference type="EMBL" id="EGQ12504.1"/>
    </source>
</evidence>
<dbReference type="eggNOG" id="COG0463">
    <property type="taxonomic scope" value="Bacteria"/>
</dbReference>
<evidence type="ECO:0000313" key="2">
    <source>
        <dbReference type="EMBL" id="AGB29475.1"/>
    </source>
</evidence>
<proteinExistence type="predicted"/>
<dbReference type="Pfam" id="PF00535">
    <property type="entry name" value="Glycos_transf_2"/>
    <property type="match status" value="1"/>
</dbReference>
<dbReference type="EMBL" id="AFPW01000041">
    <property type="protein sequence ID" value="EGQ12504.1"/>
    <property type="molecule type" value="Genomic_DNA"/>
</dbReference>